<evidence type="ECO:0000259" key="5">
    <source>
        <dbReference type="PROSITE" id="PS50977"/>
    </source>
</evidence>
<evidence type="ECO:0000256" key="3">
    <source>
        <dbReference type="ARBA" id="ARBA00023163"/>
    </source>
</evidence>
<feature type="DNA-binding region" description="H-T-H motif" evidence="4">
    <location>
        <begin position="32"/>
        <end position="51"/>
    </location>
</feature>
<dbReference type="InterPro" id="IPR050109">
    <property type="entry name" value="HTH-type_TetR-like_transc_reg"/>
</dbReference>
<comment type="caution">
    <text evidence="6">The sequence shown here is derived from an EMBL/GenBank/DDBJ whole genome shotgun (WGS) entry which is preliminary data.</text>
</comment>
<reference evidence="6 7" key="1">
    <citation type="submission" date="2024-09" db="EMBL/GenBank/DDBJ databases">
        <authorList>
            <person name="Sun Q."/>
            <person name="Mori K."/>
        </authorList>
    </citation>
    <scope>NUCLEOTIDE SEQUENCE [LARGE SCALE GENOMIC DNA]</scope>
    <source>
        <strain evidence="6 7">TBRC 1432</strain>
    </source>
</reference>
<keyword evidence="7" id="KW-1185">Reference proteome</keyword>
<dbReference type="PANTHER" id="PTHR30055">
    <property type="entry name" value="HTH-TYPE TRANSCRIPTIONAL REGULATOR RUTR"/>
    <property type="match status" value="1"/>
</dbReference>
<dbReference type="InterPro" id="IPR001647">
    <property type="entry name" value="HTH_TetR"/>
</dbReference>
<evidence type="ECO:0000256" key="1">
    <source>
        <dbReference type="ARBA" id="ARBA00023015"/>
    </source>
</evidence>
<keyword evidence="3" id="KW-0804">Transcription</keyword>
<dbReference type="SUPFAM" id="SSF46689">
    <property type="entry name" value="Homeodomain-like"/>
    <property type="match status" value="1"/>
</dbReference>
<dbReference type="InterPro" id="IPR009057">
    <property type="entry name" value="Homeodomain-like_sf"/>
</dbReference>
<dbReference type="PRINTS" id="PR00455">
    <property type="entry name" value="HTHTETR"/>
</dbReference>
<evidence type="ECO:0000313" key="6">
    <source>
        <dbReference type="EMBL" id="MFC0541383.1"/>
    </source>
</evidence>
<evidence type="ECO:0000256" key="2">
    <source>
        <dbReference type="ARBA" id="ARBA00023125"/>
    </source>
</evidence>
<name>A0ABV6MM61_9PSEU</name>
<keyword evidence="2 4" id="KW-0238">DNA-binding</keyword>
<gene>
    <name evidence="6" type="ORF">ACFFH7_07800</name>
</gene>
<evidence type="ECO:0000313" key="7">
    <source>
        <dbReference type="Proteomes" id="UP001589810"/>
    </source>
</evidence>
<sequence length="209" mass="23161">MSATTPVRGQRRAALVAVAAEMFARKPYDEIYISDIAKEAGVAHGLLFYHFKDKRGLYLEVLELMAAEIGALYERRPGEDTNPLWLRGVVRRQIEYRRDHVHTSMAIMRSGGQDPEVDEVIERTRRSGVCFLAKLLGLTGDPDPLLRIAMRGSMGAVDEMTMDWLSHGLDMPLDHLVELAYVTLLAILGSVCTADPRVTAAVAELKPVG</sequence>
<dbReference type="RefSeq" id="WP_273942613.1">
    <property type="nucleotide sequence ID" value="NZ_CP097263.1"/>
</dbReference>
<feature type="domain" description="HTH tetR-type" evidence="5">
    <location>
        <begin position="9"/>
        <end position="69"/>
    </location>
</feature>
<accession>A0ABV6MM61</accession>
<proteinExistence type="predicted"/>
<dbReference type="EMBL" id="JBHLUD010000002">
    <property type="protein sequence ID" value="MFC0541383.1"/>
    <property type="molecule type" value="Genomic_DNA"/>
</dbReference>
<evidence type="ECO:0000256" key="4">
    <source>
        <dbReference type="PROSITE-ProRule" id="PRU00335"/>
    </source>
</evidence>
<organism evidence="6 7">
    <name type="scientific">Kutzneria chonburiensis</name>
    <dbReference type="NCBI Taxonomy" id="1483604"/>
    <lineage>
        <taxon>Bacteria</taxon>
        <taxon>Bacillati</taxon>
        <taxon>Actinomycetota</taxon>
        <taxon>Actinomycetes</taxon>
        <taxon>Pseudonocardiales</taxon>
        <taxon>Pseudonocardiaceae</taxon>
        <taxon>Kutzneria</taxon>
    </lineage>
</organism>
<keyword evidence="1" id="KW-0805">Transcription regulation</keyword>
<protein>
    <submittedName>
        <fullName evidence="6">TetR/AcrR family transcriptional regulator</fullName>
    </submittedName>
</protein>
<dbReference type="Pfam" id="PF00440">
    <property type="entry name" value="TetR_N"/>
    <property type="match status" value="1"/>
</dbReference>
<dbReference type="Gene3D" id="1.10.357.10">
    <property type="entry name" value="Tetracycline Repressor, domain 2"/>
    <property type="match status" value="1"/>
</dbReference>
<dbReference type="Proteomes" id="UP001589810">
    <property type="component" value="Unassembled WGS sequence"/>
</dbReference>
<dbReference type="PANTHER" id="PTHR30055:SF234">
    <property type="entry name" value="HTH-TYPE TRANSCRIPTIONAL REGULATOR BETI"/>
    <property type="match status" value="1"/>
</dbReference>
<dbReference type="PROSITE" id="PS50977">
    <property type="entry name" value="HTH_TETR_2"/>
    <property type="match status" value="1"/>
</dbReference>